<evidence type="ECO:0000256" key="3">
    <source>
        <dbReference type="PROSITE-ProRule" id="PRU00703"/>
    </source>
</evidence>
<comment type="cofactor">
    <cofactor evidence="1">
        <name>pyridoxal 5'-phosphate</name>
        <dbReference type="ChEBI" id="CHEBI:597326"/>
    </cofactor>
</comment>
<dbReference type="InterPro" id="IPR001216">
    <property type="entry name" value="P-phosphate_BS"/>
</dbReference>
<name>A0ABQ2BXU6_9FLAO</name>
<dbReference type="Pfam" id="PF00571">
    <property type="entry name" value="CBS"/>
    <property type="match status" value="2"/>
</dbReference>
<evidence type="ECO:0000256" key="2">
    <source>
        <dbReference type="ARBA" id="ARBA00022898"/>
    </source>
</evidence>
<dbReference type="SUPFAM" id="SSF53686">
    <property type="entry name" value="Tryptophan synthase beta subunit-like PLP-dependent enzymes"/>
    <property type="match status" value="1"/>
</dbReference>
<dbReference type="Gene3D" id="3.10.580.10">
    <property type="entry name" value="CBS-domain"/>
    <property type="match status" value="1"/>
</dbReference>
<dbReference type="SUPFAM" id="SSF54631">
    <property type="entry name" value="CBS-domain pair"/>
    <property type="match status" value="1"/>
</dbReference>
<dbReference type="Gene3D" id="3.40.50.1100">
    <property type="match status" value="2"/>
</dbReference>
<dbReference type="InterPro" id="IPR036052">
    <property type="entry name" value="TrpB-like_PALP_sf"/>
</dbReference>
<dbReference type="EMBL" id="BMDQ01000001">
    <property type="protein sequence ID" value="GGI57044.1"/>
    <property type="molecule type" value="Genomic_DNA"/>
</dbReference>
<dbReference type="InterPro" id="IPR000644">
    <property type="entry name" value="CBS_dom"/>
</dbReference>
<evidence type="ECO:0000256" key="1">
    <source>
        <dbReference type="ARBA" id="ARBA00001933"/>
    </source>
</evidence>
<evidence type="ECO:0000259" key="4">
    <source>
        <dbReference type="PROSITE" id="PS51371"/>
    </source>
</evidence>
<keyword evidence="3" id="KW-0129">CBS domain</keyword>
<dbReference type="Proteomes" id="UP000624701">
    <property type="component" value="Unassembled WGS sequence"/>
</dbReference>
<accession>A0ABQ2BXU6</accession>
<dbReference type="Pfam" id="PF00291">
    <property type="entry name" value="PALP"/>
    <property type="match status" value="1"/>
</dbReference>
<dbReference type="InterPro" id="IPR050214">
    <property type="entry name" value="Cys_Synth/Cystath_Beta-Synth"/>
</dbReference>
<gene>
    <name evidence="5" type="ORF">GCM10011444_13530</name>
</gene>
<dbReference type="InterPro" id="IPR001926">
    <property type="entry name" value="TrpB-like_PALP"/>
</dbReference>
<dbReference type="PROSITE" id="PS00901">
    <property type="entry name" value="CYS_SYNTHASE"/>
    <property type="match status" value="1"/>
</dbReference>
<keyword evidence="6" id="KW-1185">Reference proteome</keyword>
<protein>
    <submittedName>
        <fullName evidence="5">Cystathionine beta-synthase</fullName>
    </submittedName>
</protein>
<dbReference type="RefSeq" id="WP_188373928.1">
    <property type="nucleotide sequence ID" value="NZ_BMDQ01000001.1"/>
</dbReference>
<dbReference type="InterPro" id="IPR046342">
    <property type="entry name" value="CBS_dom_sf"/>
</dbReference>
<evidence type="ECO:0000313" key="5">
    <source>
        <dbReference type="EMBL" id="GGI57044.1"/>
    </source>
</evidence>
<dbReference type="PANTHER" id="PTHR10314">
    <property type="entry name" value="CYSTATHIONINE BETA-SYNTHASE"/>
    <property type="match status" value="1"/>
</dbReference>
<feature type="domain" description="CBS" evidence="4">
    <location>
        <begin position="340"/>
        <end position="398"/>
    </location>
</feature>
<comment type="caution">
    <text evidence="5">The sequence shown here is derived from an EMBL/GenBank/DDBJ whole genome shotgun (WGS) entry which is preliminary data.</text>
</comment>
<reference evidence="6" key="1">
    <citation type="journal article" date="2019" name="Int. J. Syst. Evol. Microbiol.">
        <title>The Global Catalogue of Microorganisms (GCM) 10K type strain sequencing project: providing services to taxonomists for standard genome sequencing and annotation.</title>
        <authorList>
            <consortium name="The Broad Institute Genomics Platform"/>
            <consortium name="The Broad Institute Genome Sequencing Center for Infectious Disease"/>
            <person name="Wu L."/>
            <person name="Ma J."/>
        </authorList>
    </citation>
    <scope>NUCLEOTIDE SEQUENCE [LARGE SCALE GENOMIC DNA]</scope>
    <source>
        <strain evidence="6">CCM 8681</strain>
    </source>
</reference>
<proteinExistence type="predicted"/>
<organism evidence="5 6">
    <name type="scientific">Winogradskyella haliclonae</name>
    <dbReference type="NCBI Taxonomy" id="2048558"/>
    <lineage>
        <taxon>Bacteria</taxon>
        <taxon>Pseudomonadati</taxon>
        <taxon>Bacteroidota</taxon>
        <taxon>Flavobacteriia</taxon>
        <taxon>Flavobacteriales</taxon>
        <taxon>Flavobacteriaceae</taxon>
        <taxon>Winogradskyella</taxon>
    </lineage>
</organism>
<dbReference type="PROSITE" id="PS51371">
    <property type="entry name" value="CBS"/>
    <property type="match status" value="1"/>
</dbReference>
<keyword evidence="2" id="KW-0663">Pyridoxal phosphate</keyword>
<sequence>MDYVENILGTIGNTPMVKMNKLVEDLDCLVLAKYETFNPGNSVKDRMALQMIEDAEADGRLKPGGTIIEGTSGNTGMGLALAAILKGYKCIFVLSDKQSKEKMDILRAVGAEVVVCPTDVEPDDPRSYYSVSKRLGEETPNSWYVNQYDNPSNAKAHYQTTGPEIWQQTDGKVTHFVVGVGTGGTISGVGKYLKEQNPNVKIWGVDTYGSVFKKYHETGIFDENEIYSYITEGIGEDILPKNVDFSIIDGFTKVTDKDAAVYTQKLAKEEGMFLGNSAGAAIKGVLQLKEHFGPDDVVVVLYHDHGSRYVGKMFNDDWMRERGFIEDEITVASDLIKNHSDKPLVTVKTEELVSHAIERMKTFKISQIPVEDVTGFVGAVDETDLFRKYVEDKNISDLPIKDVMSKPYPIVKKNTKIEEISKLINKENNAVLVDLENGKYHIITKHDIISAL</sequence>
<dbReference type="CDD" id="cd01561">
    <property type="entry name" value="CBS_like"/>
    <property type="match status" value="1"/>
</dbReference>
<evidence type="ECO:0000313" key="6">
    <source>
        <dbReference type="Proteomes" id="UP000624701"/>
    </source>
</evidence>